<reference evidence="2" key="1">
    <citation type="submission" date="2019-09" db="EMBL/GenBank/DDBJ databases">
        <title>Organ-specific transcriptomic study of the physiology of the cattle tick, Rhipicephalus microplus.</title>
        <authorList>
            <person name="Tirloni L."/>
            <person name="Braz G."/>
            <person name="Gandara A.C.P."/>
            <person name="Sabadin G.A."/>
            <person name="da Silva R.M."/>
            <person name="Guizzo M.G."/>
            <person name="Machado J.A."/>
            <person name="Costa E.P."/>
            <person name="Gomes H.F."/>
            <person name="Moraes J."/>
            <person name="Mota M.B.S."/>
            <person name="Mesquita R.D."/>
            <person name="Alvarenga P.H."/>
            <person name="Alves F."/>
            <person name="Seixas A."/>
            <person name="da Fonseca R.N."/>
            <person name="Fogaca A."/>
            <person name="Logullo C."/>
            <person name="Tanaka A."/>
            <person name="Daffre S."/>
            <person name="Termignoni C."/>
            <person name="Vaz I.S.Jr."/>
            <person name="Oliveira P.L."/>
            <person name="Ribeiro J.M."/>
        </authorList>
    </citation>
    <scope>NUCLEOTIDE SEQUENCE</scope>
    <source>
        <strain evidence="2">Porto Alegre</strain>
    </source>
</reference>
<proteinExistence type="predicted"/>
<organism evidence="2">
    <name type="scientific">Rhipicephalus microplus</name>
    <name type="common">Cattle tick</name>
    <name type="synonym">Boophilus microplus</name>
    <dbReference type="NCBI Taxonomy" id="6941"/>
    <lineage>
        <taxon>Eukaryota</taxon>
        <taxon>Metazoa</taxon>
        <taxon>Ecdysozoa</taxon>
        <taxon>Arthropoda</taxon>
        <taxon>Chelicerata</taxon>
        <taxon>Arachnida</taxon>
        <taxon>Acari</taxon>
        <taxon>Parasitiformes</taxon>
        <taxon>Ixodida</taxon>
        <taxon>Ixodoidea</taxon>
        <taxon>Ixodidae</taxon>
        <taxon>Rhipicephalinae</taxon>
        <taxon>Rhipicephalus</taxon>
        <taxon>Boophilus</taxon>
    </lineage>
</organism>
<name>A0A6M2DBF3_RHIMP</name>
<dbReference type="EMBL" id="GHWJ01010916">
    <property type="protein sequence ID" value="NOV43653.1"/>
    <property type="molecule type" value="Transcribed_RNA"/>
</dbReference>
<sequence length="67" mass="7415">MPLLFICLFCLCTLLGNAMKCLELLPSFQQFSAPLSGQITTLSPYCTRVTSAECTGQSLEMENTEFK</sequence>
<protein>
    <submittedName>
        <fullName evidence="2">Putative secreted protein</fullName>
    </submittedName>
</protein>
<dbReference type="AlphaFoldDB" id="A0A6M2DBF3"/>
<accession>A0A6M2DBF3</accession>
<keyword evidence="1" id="KW-0732">Signal</keyword>
<evidence type="ECO:0000313" key="2">
    <source>
        <dbReference type="EMBL" id="NOV43653.1"/>
    </source>
</evidence>
<evidence type="ECO:0000256" key="1">
    <source>
        <dbReference type="SAM" id="SignalP"/>
    </source>
</evidence>
<feature type="signal peptide" evidence="1">
    <location>
        <begin position="1"/>
        <end position="18"/>
    </location>
</feature>
<feature type="chain" id="PRO_5026887265" evidence="1">
    <location>
        <begin position="19"/>
        <end position="67"/>
    </location>
</feature>